<evidence type="ECO:0000313" key="2">
    <source>
        <dbReference type="EMBL" id="OAJ37749.1"/>
    </source>
</evidence>
<organism evidence="2 3">
    <name type="scientific">Batrachochytrium dendrobatidis (strain JEL423)</name>
    <dbReference type="NCBI Taxonomy" id="403673"/>
    <lineage>
        <taxon>Eukaryota</taxon>
        <taxon>Fungi</taxon>
        <taxon>Fungi incertae sedis</taxon>
        <taxon>Chytridiomycota</taxon>
        <taxon>Chytridiomycota incertae sedis</taxon>
        <taxon>Chytridiomycetes</taxon>
        <taxon>Rhizophydiales</taxon>
        <taxon>Rhizophydiales incertae sedis</taxon>
        <taxon>Batrachochytrium</taxon>
    </lineage>
</organism>
<name>A0A177WCE3_BATDL</name>
<accession>A0A177WCE3</accession>
<reference evidence="2 3" key="1">
    <citation type="submission" date="2006-10" db="EMBL/GenBank/DDBJ databases">
        <title>The Genome Sequence of Batrachochytrium dendrobatidis JEL423.</title>
        <authorList>
            <consortium name="The Broad Institute Genome Sequencing Platform"/>
            <person name="Birren B."/>
            <person name="Lander E."/>
            <person name="Galagan J."/>
            <person name="Cuomo C."/>
            <person name="Devon K."/>
            <person name="Jaffe D."/>
            <person name="Butler J."/>
            <person name="Alvarez P."/>
            <person name="Gnerre S."/>
            <person name="Grabherr M."/>
            <person name="Kleber M."/>
            <person name="Mauceli E."/>
            <person name="Brockman W."/>
            <person name="Young S."/>
            <person name="LaButti K."/>
            <person name="Sykes S."/>
            <person name="DeCaprio D."/>
            <person name="Crawford M."/>
            <person name="Koehrsen M."/>
            <person name="Engels R."/>
            <person name="Montgomery P."/>
            <person name="Pearson M."/>
            <person name="Howarth C."/>
            <person name="Larson L."/>
            <person name="White J."/>
            <person name="O'Leary S."/>
            <person name="Kodira C."/>
            <person name="Zeng Q."/>
            <person name="Yandava C."/>
            <person name="Alvarado L."/>
            <person name="Longcore J."/>
            <person name="James T."/>
        </authorList>
    </citation>
    <scope>NUCLEOTIDE SEQUENCE [LARGE SCALE GENOMIC DNA]</scope>
    <source>
        <strain evidence="2 3">JEL423</strain>
    </source>
</reference>
<dbReference type="PANTHER" id="PTHR10151:SF120">
    <property type="entry name" value="BIS(5'-ADENOSYL)-TRIPHOSPHATASE"/>
    <property type="match status" value="1"/>
</dbReference>
<keyword evidence="1" id="KW-0472">Membrane</keyword>
<evidence type="ECO:0000313" key="3">
    <source>
        <dbReference type="Proteomes" id="UP000077115"/>
    </source>
</evidence>
<dbReference type="SUPFAM" id="SSF53649">
    <property type="entry name" value="Alkaline phosphatase-like"/>
    <property type="match status" value="1"/>
</dbReference>
<protein>
    <submittedName>
        <fullName evidence="2">Uncharacterized protein</fullName>
    </submittedName>
</protein>
<dbReference type="Pfam" id="PF01663">
    <property type="entry name" value="Phosphodiest"/>
    <property type="match status" value="1"/>
</dbReference>
<dbReference type="STRING" id="403673.A0A177WCE3"/>
<keyword evidence="1" id="KW-1133">Transmembrane helix</keyword>
<dbReference type="PANTHER" id="PTHR10151">
    <property type="entry name" value="ECTONUCLEOTIDE PYROPHOSPHATASE/PHOSPHODIESTERASE"/>
    <property type="match status" value="1"/>
</dbReference>
<dbReference type="eggNOG" id="KOG2645">
    <property type="taxonomic scope" value="Eukaryota"/>
</dbReference>
<dbReference type="GO" id="GO:0047429">
    <property type="term" value="F:nucleoside triphosphate diphosphatase activity"/>
    <property type="evidence" value="ECO:0007669"/>
    <property type="project" value="TreeGrafter"/>
</dbReference>
<dbReference type="VEuPathDB" id="FungiDB:BDEG_21741"/>
<dbReference type="Gene3D" id="3.40.720.10">
    <property type="entry name" value="Alkaline Phosphatase, subunit A"/>
    <property type="match status" value="1"/>
</dbReference>
<dbReference type="Proteomes" id="UP000077115">
    <property type="component" value="Unassembled WGS sequence"/>
</dbReference>
<proteinExistence type="predicted"/>
<dbReference type="GO" id="GO:0009141">
    <property type="term" value="P:nucleoside triphosphate metabolic process"/>
    <property type="evidence" value="ECO:0007669"/>
    <property type="project" value="TreeGrafter"/>
</dbReference>
<dbReference type="GO" id="GO:0017111">
    <property type="term" value="F:ribonucleoside triphosphate phosphatase activity"/>
    <property type="evidence" value="ECO:0007669"/>
    <property type="project" value="TreeGrafter"/>
</dbReference>
<feature type="transmembrane region" description="Helical" evidence="1">
    <location>
        <begin position="105"/>
        <end position="126"/>
    </location>
</feature>
<dbReference type="InterPro" id="IPR017850">
    <property type="entry name" value="Alkaline_phosphatase_core_sf"/>
</dbReference>
<dbReference type="Gene3D" id="3.30.1360.180">
    <property type="match status" value="1"/>
</dbReference>
<dbReference type="InterPro" id="IPR002591">
    <property type="entry name" value="Phosphodiest/P_Trfase"/>
</dbReference>
<reference evidence="2 3" key="2">
    <citation type="submission" date="2016-05" db="EMBL/GenBank/DDBJ databases">
        <title>Lineage-specific infection strategies underlie the spectrum of fungal disease in amphibians.</title>
        <authorList>
            <person name="Cuomo C.A."/>
            <person name="Farrer R.A."/>
            <person name="James T."/>
            <person name="Longcore J."/>
            <person name="Birren B."/>
        </authorList>
    </citation>
    <scope>NUCLEOTIDE SEQUENCE [LARGE SCALE GENOMIC DNA]</scope>
    <source>
        <strain evidence="2 3">JEL423</strain>
    </source>
</reference>
<gene>
    <name evidence="2" type="ORF">BDEG_21741</name>
</gene>
<sequence>MRHHYHSFADKDVEHYSEDNQPLYQDLSEPLSLSTNVLHSADKHGLNSPRTADYAKKHANYNMHESYNGHEKQSYSYHYIDSTSSKNLFLSKYMPCWKNKVHSKLAIVCWTILGTVIAFTIMVLLARNSMWYCLGHHASQFQNTVVLISIDGFRPDYLDRGLTPNLNKIASSGVRAKYMQPSFPSVTFSNHYTIATGLYPESHGIVGNIFYDPVRNDTFSYTDPLNNGDGYWWKKGEPIWVTAGRQGKISATCMWPGSEAEIRGYRPNHWVKFSPNITDDQKLSTVMKWIDLPQKKRPLFISLYFQDVDHAGHMFGTHSKEVNNSLIQIDTTMGKFFAMLQDRNIENAINLVIVSDHGMANTFPDQIVYLDDFVDFSTSRVIVDGPIINIYPPPDQLDSISDALAKGARQNGHFQSYVRSQIPSEYNYNATDRIGEIIVVPEIGWMVVPESNNSTSQPVWIPKGMHGYNNSLPDMRALFIGHGSAFKSTLTHRITDPFENIQVYQLLTKIMGLKPAQNNGTTEWLTEFSNRWLK</sequence>
<dbReference type="CDD" id="cd16018">
    <property type="entry name" value="Enpp"/>
    <property type="match status" value="1"/>
</dbReference>
<evidence type="ECO:0000256" key="1">
    <source>
        <dbReference type="SAM" id="Phobius"/>
    </source>
</evidence>
<keyword evidence="1" id="KW-0812">Transmembrane</keyword>
<dbReference type="EMBL" id="DS022301">
    <property type="protein sequence ID" value="OAJ37749.1"/>
    <property type="molecule type" value="Genomic_DNA"/>
</dbReference>
<dbReference type="OrthoDB" id="415411at2759"/>
<dbReference type="AlphaFoldDB" id="A0A177WCE3"/>